<dbReference type="RefSeq" id="XP_066922261.1">
    <property type="nucleotide sequence ID" value="XM_067066160.1"/>
</dbReference>
<evidence type="ECO:0000256" key="1">
    <source>
        <dbReference type="ARBA" id="ARBA00011012"/>
    </source>
</evidence>
<feature type="region of interest" description="Disordered" evidence="2">
    <location>
        <begin position="332"/>
        <end position="353"/>
    </location>
</feature>
<feature type="compositionally biased region" description="Low complexity" evidence="2">
    <location>
        <begin position="333"/>
        <end position="344"/>
    </location>
</feature>
<dbReference type="PANTHER" id="PTHR10182:SF3">
    <property type="entry name" value="PROTEIN MO25"/>
    <property type="match status" value="1"/>
</dbReference>
<dbReference type="GO" id="GO:0005737">
    <property type="term" value="C:cytoplasm"/>
    <property type="evidence" value="ECO:0007669"/>
    <property type="project" value="UniProtKB-ARBA"/>
</dbReference>
<comment type="similarity">
    <text evidence="1">Belongs to the Mo25 family.</text>
</comment>
<dbReference type="RefSeq" id="XP_066922262.1">
    <property type="nucleotide sequence ID" value="XM_067066161.1"/>
</dbReference>
<dbReference type="Proteomes" id="UP000594262">
    <property type="component" value="Unplaced"/>
</dbReference>
<dbReference type="AlphaFoldDB" id="A0A7M5WLW7"/>
<protein>
    <submittedName>
        <fullName evidence="3">Uncharacterized protein</fullName>
    </submittedName>
</protein>
<dbReference type="GeneID" id="136809619"/>
<name>A0A7M5WLW7_9CNID</name>
<dbReference type="PANTHER" id="PTHR10182">
    <property type="entry name" value="CALCIUM-BINDING PROTEIN 39-RELATED"/>
    <property type="match status" value="1"/>
</dbReference>
<dbReference type="FunFam" id="1.25.10.10:FF:000257">
    <property type="entry name" value="Conidiophore development protein hymA"/>
    <property type="match status" value="1"/>
</dbReference>
<organism evidence="3 4">
    <name type="scientific">Clytia hemisphaerica</name>
    <dbReference type="NCBI Taxonomy" id="252671"/>
    <lineage>
        <taxon>Eukaryota</taxon>
        <taxon>Metazoa</taxon>
        <taxon>Cnidaria</taxon>
        <taxon>Hydrozoa</taxon>
        <taxon>Hydroidolina</taxon>
        <taxon>Leptothecata</taxon>
        <taxon>Obeliida</taxon>
        <taxon>Clytiidae</taxon>
        <taxon>Clytia</taxon>
    </lineage>
</organism>
<evidence type="ECO:0000256" key="2">
    <source>
        <dbReference type="SAM" id="MobiDB-lite"/>
    </source>
</evidence>
<dbReference type="SUPFAM" id="SSF48371">
    <property type="entry name" value="ARM repeat"/>
    <property type="match status" value="1"/>
</dbReference>
<dbReference type="Gene3D" id="1.25.10.10">
    <property type="entry name" value="Leucine-rich Repeat Variant"/>
    <property type="match status" value="1"/>
</dbReference>
<dbReference type="Pfam" id="PF08569">
    <property type="entry name" value="Mo25"/>
    <property type="match status" value="1"/>
</dbReference>
<dbReference type="GO" id="GO:0043539">
    <property type="term" value="F:protein serine/threonine kinase activator activity"/>
    <property type="evidence" value="ECO:0007669"/>
    <property type="project" value="TreeGrafter"/>
</dbReference>
<dbReference type="GO" id="GO:0035556">
    <property type="term" value="P:intracellular signal transduction"/>
    <property type="evidence" value="ECO:0007669"/>
    <property type="project" value="TreeGrafter"/>
</dbReference>
<reference evidence="3" key="1">
    <citation type="submission" date="2021-01" db="UniProtKB">
        <authorList>
            <consortium name="EnsemblMetazoa"/>
        </authorList>
    </citation>
    <scope>IDENTIFICATION</scope>
</reference>
<dbReference type="InterPro" id="IPR013878">
    <property type="entry name" value="Mo25"/>
</dbReference>
<dbReference type="EnsemblMetazoa" id="CLYHEMT010314.1">
    <property type="protein sequence ID" value="CLYHEMP010314.1"/>
    <property type="gene ID" value="CLYHEMG010314"/>
</dbReference>
<accession>A0A7M5WLW7</accession>
<sequence>MPLFGSSKKSPSEVVKIISESFQVLDTDSKGKKAEKAHEDISKQIQTCKNMIIGNDQPDNQSELVAQLAQEFYNNNVFLILITNLERLDFEARKDVVQIFGALLRRQIGARAPTVDFINNKNEVLFTLLKGYETPEIAVNAGMILRECIRYEPLAALIIKSPKFYNLFNYVELSTFDVASDAFSTFKDLLTRHKMASSKFLEDEYEKFFGCYRVLLDSENYVTKRQSLKLLGELLLDRHNFVVMTKYISNPENLKLMMNMLRDKSRNIQFEAFHVFKVFVANPIKTPPILDILLKNKEKLVEFLMHFHADRTEDEQFNDEKTYLIKQIKELQPASATAATPSATNQMDQTPAS</sequence>
<proteinExistence type="inferred from homology"/>
<evidence type="ECO:0000313" key="4">
    <source>
        <dbReference type="Proteomes" id="UP000594262"/>
    </source>
</evidence>
<dbReference type="OrthoDB" id="609103at2759"/>
<keyword evidence="4" id="KW-1185">Reference proteome</keyword>
<dbReference type="InterPro" id="IPR016024">
    <property type="entry name" value="ARM-type_fold"/>
</dbReference>
<evidence type="ECO:0000313" key="3">
    <source>
        <dbReference type="EnsemblMetazoa" id="CLYHEMP010314.1"/>
    </source>
</evidence>
<dbReference type="InterPro" id="IPR011989">
    <property type="entry name" value="ARM-like"/>
</dbReference>